<dbReference type="SUPFAM" id="SSF53756">
    <property type="entry name" value="UDP-Glycosyltransferase/glycogen phosphorylase"/>
    <property type="match status" value="1"/>
</dbReference>
<dbReference type="Gene3D" id="3.40.50.11090">
    <property type="match status" value="1"/>
</dbReference>
<reference evidence="3 4" key="1">
    <citation type="submission" date="2016-07" db="EMBL/GenBank/DDBJ databases">
        <title>Draft Genome Sequence of Oceanisphaera psychrotolerans, isolated from coastal sediment samples.</title>
        <authorList>
            <person name="Zhuo S."/>
            <person name="Ruan Z."/>
        </authorList>
    </citation>
    <scope>NUCLEOTIDE SEQUENCE [LARGE SCALE GENOMIC DNA]</scope>
    <source>
        <strain evidence="3 4">LAM-WHM-ZC</strain>
    </source>
</reference>
<evidence type="ECO:0000259" key="2">
    <source>
        <dbReference type="Pfam" id="PF00534"/>
    </source>
</evidence>
<dbReference type="STRING" id="1414654.BFR47_15955"/>
<protein>
    <recommendedName>
        <fullName evidence="2">Glycosyl transferase family 1 domain-containing protein</fullName>
    </recommendedName>
</protein>
<gene>
    <name evidence="3" type="ORF">BFR47_15955</name>
</gene>
<dbReference type="AlphaFoldDB" id="A0A1J4QFF3"/>
<dbReference type="EMBL" id="MDKE01000030">
    <property type="protein sequence ID" value="OIN08011.1"/>
    <property type="molecule type" value="Genomic_DNA"/>
</dbReference>
<dbReference type="Pfam" id="PF00534">
    <property type="entry name" value="Glycos_transf_1"/>
    <property type="match status" value="1"/>
</dbReference>
<dbReference type="PANTHER" id="PTHR46401">
    <property type="entry name" value="GLYCOSYLTRANSFERASE WBBK-RELATED"/>
    <property type="match status" value="1"/>
</dbReference>
<organism evidence="3 4">
    <name type="scientific">Oceanisphaera psychrotolerans</name>
    <dbReference type="NCBI Taxonomy" id="1414654"/>
    <lineage>
        <taxon>Bacteria</taxon>
        <taxon>Pseudomonadati</taxon>
        <taxon>Pseudomonadota</taxon>
        <taxon>Gammaproteobacteria</taxon>
        <taxon>Aeromonadales</taxon>
        <taxon>Aeromonadaceae</taxon>
        <taxon>Oceanisphaera</taxon>
    </lineage>
</organism>
<feature type="domain" description="Glycosyl transferase family 1" evidence="2">
    <location>
        <begin position="254"/>
        <end position="320"/>
    </location>
</feature>
<evidence type="ECO:0000256" key="1">
    <source>
        <dbReference type="ARBA" id="ARBA00022679"/>
    </source>
</evidence>
<keyword evidence="4" id="KW-1185">Reference proteome</keyword>
<comment type="caution">
    <text evidence="3">The sequence shown here is derived from an EMBL/GenBank/DDBJ whole genome shotgun (WGS) entry which is preliminary data.</text>
</comment>
<accession>A0A1J4QFF3</accession>
<evidence type="ECO:0000313" key="3">
    <source>
        <dbReference type="EMBL" id="OIN08011.1"/>
    </source>
</evidence>
<dbReference type="InterPro" id="IPR001296">
    <property type="entry name" value="Glyco_trans_1"/>
</dbReference>
<dbReference type="GO" id="GO:0016757">
    <property type="term" value="F:glycosyltransferase activity"/>
    <property type="evidence" value="ECO:0007669"/>
    <property type="project" value="InterPro"/>
</dbReference>
<evidence type="ECO:0000313" key="4">
    <source>
        <dbReference type="Proteomes" id="UP000243073"/>
    </source>
</evidence>
<proteinExistence type="predicted"/>
<name>A0A1J4QFF3_9GAMM</name>
<dbReference type="GO" id="GO:0009103">
    <property type="term" value="P:lipopolysaccharide biosynthetic process"/>
    <property type="evidence" value="ECO:0007669"/>
    <property type="project" value="TreeGrafter"/>
</dbReference>
<dbReference type="PANTHER" id="PTHR46401:SF2">
    <property type="entry name" value="GLYCOSYLTRANSFERASE WBBK-RELATED"/>
    <property type="match status" value="1"/>
</dbReference>
<sequence>MEKSSFNKNNDPLLNRILFLLPVSSGGGGVHSIVQETIGMRRIGVQAKIAVPKKHRLKFIKKYEDIDVVEDLFLGFEIHELGELSKKFDVIVGTIYTSMKLVKKVVDDNPGIQAAYYVQDYEPLFSKPNTPEWQEARDSYTLVPNAILFAKTDWICQKVYEEHGVHVKKVSPSIDHDVYKPDPLAKKRAGLEDKIVISAMIRPKTPRRGAERTMCLLKRIYEHFGDKVHIEIFGCTEADPLFQELERNFKHTNNGELTRLGVAAVLQKSDCFIDLSDYQAFGRTGLEAMACGSFIISTKYGGVYEYTVDKFNGFLVDPFEEIILSCFLEKINKKEKLNYLKINSLQTASYYSIHKAAISEVIIL</sequence>
<dbReference type="Proteomes" id="UP000243073">
    <property type="component" value="Unassembled WGS sequence"/>
</dbReference>
<dbReference type="Gene3D" id="3.40.50.2000">
    <property type="entry name" value="Glycogen Phosphorylase B"/>
    <property type="match status" value="1"/>
</dbReference>
<keyword evidence="1" id="KW-0808">Transferase</keyword>